<dbReference type="EMBL" id="RHHS01000055">
    <property type="protein sequence ID" value="RNB52699.1"/>
    <property type="molecule type" value="Genomic_DNA"/>
</dbReference>
<name>A0A3M8ANT4_9BACL</name>
<sequence>MGSLLLSISLLVGCGNTTTPSPPEPTEAQPVQQEKPKDTVSSSPVLSGKYNTYPDMVIDSNKKYEATISTTMGDIKIELFAKDAPKTVNNFVFLAKDKFYDGVKFHRVLKDFVIQTGDPTSKGSDTTLGNGTG</sequence>
<dbReference type="Pfam" id="PF00160">
    <property type="entry name" value="Pro_isomerase"/>
    <property type="match status" value="1"/>
</dbReference>
<comment type="similarity">
    <text evidence="5">Belongs to the cyclophilin-type PPIase family.</text>
</comment>
<feature type="non-terminal residue" evidence="8">
    <location>
        <position position="133"/>
    </location>
</feature>
<dbReference type="PANTHER" id="PTHR45625:SF4">
    <property type="entry name" value="PEPTIDYLPROLYL ISOMERASE DOMAIN AND WD REPEAT-CONTAINING PROTEIN 1"/>
    <property type="match status" value="1"/>
</dbReference>
<dbReference type="PRINTS" id="PR00153">
    <property type="entry name" value="CSAPPISMRASE"/>
</dbReference>
<dbReference type="InterPro" id="IPR029000">
    <property type="entry name" value="Cyclophilin-like_dom_sf"/>
</dbReference>
<dbReference type="AlphaFoldDB" id="A0A3M8ANT4"/>
<keyword evidence="3 5" id="KW-0697">Rotamase</keyword>
<evidence type="ECO:0000256" key="5">
    <source>
        <dbReference type="RuleBase" id="RU363019"/>
    </source>
</evidence>
<evidence type="ECO:0000256" key="1">
    <source>
        <dbReference type="ARBA" id="ARBA00000971"/>
    </source>
</evidence>
<evidence type="ECO:0000313" key="8">
    <source>
        <dbReference type="EMBL" id="RNB52699.1"/>
    </source>
</evidence>
<feature type="region of interest" description="Disordered" evidence="6">
    <location>
        <begin position="16"/>
        <end position="47"/>
    </location>
</feature>
<evidence type="ECO:0000259" key="7">
    <source>
        <dbReference type="PROSITE" id="PS50072"/>
    </source>
</evidence>
<comment type="function">
    <text evidence="2 5">PPIases accelerate the folding of proteins. It catalyzes the cis-trans isomerization of proline imidic peptide bonds in oligopeptides.</text>
</comment>
<dbReference type="PROSITE" id="PS00170">
    <property type="entry name" value="CSA_PPIASE_1"/>
    <property type="match status" value="1"/>
</dbReference>
<dbReference type="PROSITE" id="PS50072">
    <property type="entry name" value="CSA_PPIASE_2"/>
    <property type="match status" value="1"/>
</dbReference>
<dbReference type="EC" id="5.2.1.8" evidence="5"/>
<dbReference type="GO" id="GO:0003755">
    <property type="term" value="F:peptidyl-prolyl cis-trans isomerase activity"/>
    <property type="evidence" value="ECO:0007669"/>
    <property type="project" value="UniProtKB-UniRule"/>
</dbReference>
<keyword evidence="9" id="KW-1185">Reference proteome</keyword>
<proteinExistence type="inferred from homology"/>
<reference evidence="8 9" key="1">
    <citation type="submission" date="2018-10" db="EMBL/GenBank/DDBJ databases">
        <title>Phylogenomics of Brevibacillus.</title>
        <authorList>
            <person name="Dunlap C."/>
        </authorList>
    </citation>
    <scope>NUCLEOTIDE SEQUENCE [LARGE SCALE GENOMIC DNA]</scope>
    <source>
        <strain evidence="8 9">DSM 100115</strain>
    </source>
</reference>
<dbReference type="InterPro" id="IPR044666">
    <property type="entry name" value="Cyclophilin_A-like"/>
</dbReference>
<dbReference type="InterPro" id="IPR020892">
    <property type="entry name" value="Cyclophilin-type_PPIase_CS"/>
</dbReference>
<dbReference type="Proteomes" id="UP000268829">
    <property type="component" value="Unassembled WGS sequence"/>
</dbReference>
<evidence type="ECO:0000256" key="6">
    <source>
        <dbReference type="SAM" id="MobiDB-lite"/>
    </source>
</evidence>
<evidence type="ECO:0000256" key="2">
    <source>
        <dbReference type="ARBA" id="ARBA00002388"/>
    </source>
</evidence>
<feature type="domain" description="PPIase cyclophilin-type" evidence="7">
    <location>
        <begin position="69"/>
        <end position="133"/>
    </location>
</feature>
<protein>
    <recommendedName>
        <fullName evidence="5">Peptidyl-prolyl cis-trans isomerase</fullName>
        <shortName evidence="5">PPIase</shortName>
        <ecNumber evidence="5">5.2.1.8</ecNumber>
    </recommendedName>
</protein>
<dbReference type="Gene3D" id="2.40.100.10">
    <property type="entry name" value="Cyclophilin-like"/>
    <property type="match status" value="1"/>
</dbReference>
<comment type="catalytic activity">
    <reaction evidence="1 5">
        <text>[protein]-peptidylproline (omega=180) = [protein]-peptidylproline (omega=0)</text>
        <dbReference type="Rhea" id="RHEA:16237"/>
        <dbReference type="Rhea" id="RHEA-COMP:10747"/>
        <dbReference type="Rhea" id="RHEA-COMP:10748"/>
        <dbReference type="ChEBI" id="CHEBI:83833"/>
        <dbReference type="ChEBI" id="CHEBI:83834"/>
        <dbReference type="EC" id="5.2.1.8"/>
    </reaction>
</comment>
<evidence type="ECO:0000313" key="9">
    <source>
        <dbReference type="Proteomes" id="UP000268829"/>
    </source>
</evidence>
<dbReference type="InterPro" id="IPR002130">
    <property type="entry name" value="Cyclophilin-type_PPIase_dom"/>
</dbReference>
<dbReference type="SUPFAM" id="SSF50891">
    <property type="entry name" value="Cyclophilin-like"/>
    <property type="match status" value="1"/>
</dbReference>
<organism evidence="8 9">
    <name type="scientific">Brevibacillus gelatini</name>
    <dbReference type="NCBI Taxonomy" id="1655277"/>
    <lineage>
        <taxon>Bacteria</taxon>
        <taxon>Bacillati</taxon>
        <taxon>Bacillota</taxon>
        <taxon>Bacilli</taxon>
        <taxon>Bacillales</taxon>
        <taxon>Paenibacillaceae</taxon>
        <taxon>Brevibacillus</taxon>
    </lineage>
</organism>
<evidence type="ECO:0000256" key="4">
    <source>
        <dbReference type="ARBA" id="ARBA00023235"/>
    </source>
</evidence>
<dbReference type="PANTHER" id="PTHR45625">
    <property type="entry name" value="PEPTIDYL-PROLYL CIS-TRANS ISOMERASE-RELATED"/>
    <property type="match status" value="1"/>
</dbReference>
<accession>A0A3M8ANT4</accession>
<dbReference type="GO" id="GO:0006457">
    <property type="term" value="P:protein folding"/>
    <property type="evidence" value="ECO:0007669"/>
    <property type="project" value="InterPro"/>
</dbReference>
<keyword evidence="4 5" id="KW-0413">Isomerase</keyword>
<comment type="caution">
    <text evidence="8">The sequence shown here is derived from an EMBL/GenBank/DDBJ whole genome shotgun (WGS) entry which is preliminary data.</text>
</comment>
<gene>
    <name evidence="8" type="ORF">EDM57_21155</name>
</gene>
<evidence type="ECO:0000256" key="3">
    <source>
        <dbReference type="ARBA" id="ARBA00023110"/>
    </source>
</evidence>